<dbReference type="InterPro" id="IPR011463">
    <property type="entry name" value="DUF1569"/>
</dbReference>
<dbReference type="SUPFAM" id="SSF109854">
    <property type="entry name" value="DinB/YfiT-like putative metalloenzymes"/>
    <property type="match status" value="1"/>
</dbReference>
<dbReference type="InterPro" id="IPR034660">
    <property type="entry name" value="DinB/YfiT-like"/>
</dbReference>
<proteinExistence type="predicted"/>
<comment type="caution">
    <text evidence="1">The sequence shown here is derived from an EMBL/GenBank/DDBJ whole genome shotgun (WGS) entry which is preliminary data.</text>
</comment>
<evidence type="ECO:0000313" key="2">
    <source>
        <dbReference type="Proteomes" id="UP000570474"/>
    </source>
</evidence>
<keyword evidence="2" id="KW-1185">Reference proteome</keyword>
<sequence>MKTINDPVVRQEIIRRINALPPDARPEWGHMTLYQMLKHCRLWEEMALGHKIYKRKLVSFLFGKLILKQVLKDEKPMMRGASTVAAMKITEPDGDIAAEKATWIALLESYAHATVQSVNHPFFGKMTREQMGQLAYKHIDHHLRQFRG</sequence>
<organism evidence="1 2">
    <name type="scientific">Chitinophaga varians</name>
    <dbReference type="NCBI Taxonomy" id="2202339"/>
    <lineage>
        <taxon>Bacteria</taxon>
        <taxon>Pseudomonadati</taxon>
        <taxon>Bacteroidota</taxon>
        <taxon>Chitinophagia</taxon>
        <taxon>Chitinophagales</taxon>
        <taxon>Chitinophagaceae</taxon>
        <taxon>Chitinophaga</taxon>
    </lineage>
</organism>
<dbReference type="Pfam" id="PF07606">
    <property type="entry name" value="DUF1569"/>
    <property type="match status" value="1"/>
</dbReference>
<evidence type="ECO:0000313" key="1">
    <source>
        <dbReference type="EMBL" id="NLR63897.1"/>
    </source>
</evidence>
<dbReference type="EMBL" id="JABAIA010000001">
    <property type="protein sequence ID" value="NLR63897.1"/>
    <property type="molecule type" value="Genomic_DNA"/>
</dbReference>
<reference evidence="1 2" key="1">
    <citation type="submission" date="2020-04" db="EMBL/GenBank/DDBJ databases">
        <authorList>
            <person name="Yin C."/>
        </authorList>
    </citation>
    <scope>NUCLEOTIDE SEQUENCE [LARGE SCALE GENOMIC DNA]</scope>
    <source>
        <strain evidence="1 2">Ae27</strain>
    </source>
</reference>
<gene>
    <name evidence="1" type="ORF">HGH92_06245</name>
</gene>
<name>A0A847RSZ2_9BACT</name>
<protein>
    <submittedName>
        <fullName evidence="1">DUF1569 domain-containing protein</fullName>
    </submittedName>
</protein>
<dbReference type="AlphaFoldDB" id="A0A847RSZ2"/>
<accession>A0A847RSZ2</accession>
<dbReference type="Proteomes" id="UP000570474">
    <property type="component" value="Unassembled WGS sequence"/>
</dbReference>
<dbReference type="Gene3D" id="1.20.120.450">
    <property type="entry name" value="dinb family like domain"/>
    <property type="match status" value="1"/>
</dbReference>
<dbReference type="RefSeq" id="WP_168869875.1">
    <property type="nucleotide sequence ID" value="NZ_JABAIA010000001.1"/>
</dbReference>